<dbReference type="Proteomes" id="UP000244005">
    <property type="component" value="Unassembled WGS sequence"/>
</dbReference>
<dbReference type="EMBL" id="KZ772684">
    <property type="protein sequence ID" value="PTQ46017.1"/>
    <property type="molecule type" value="Genomic_DNA"/>
</dbReference>
<dbReference type="PROSITE" id="PS50135">
    <property type="entry name" value="ZF_ZZ_2"/>
    <property type="match status" value="1"/>
</dbReference>
<evidence type="ECO:0000256" key="3">
    <source>
        <dbReference type="ARBA" id="ARBA00022833"/>
    </source>
</evidence>
<dbReference type="SMART" id="SM00291">
    <property type="entry name" value="ZnF_ZZ"/>
    <property type="match status" value="2"/>
</dbReference>
<dbReference type="SUPFAM" id="SSF57850">
    <property type="entry name" value="RING/U-box"/>
    <property type="match status" value="3"/>
</dbReference>
<gene>
    <name evidence="6" type="ORF">MARPO_0012s0001</name>
</gene>
<sequence>MNYRKFAAMKFSEYCKQAPVSEDTASQLAELQPPNGVNLGHPWIHTGFNCNGCSASPITGFLYKCQKRKDYYLCETCYRKQPSDEIQEYLRIERAASSPPFQIYCVQCDVCGVAPIQGPRYRHKTRRDSNLCAACYGMLQSSKVAYSHTEAASCYELLEETTIKSARKMHSTVFHYGIKCDGCKSSPICGPRYSLKFDQEGLFEGKSPTEVNLCLVCFDGQYNSGNHKDYENHKEYDHRATGRKFRRILRPEGRSAVHVEMLSCRHCNATPICGPAYLHLSKDNEALCLFCYMNLKPEKQEAYMRLEPPTQLSPAMGNITEEEVKSYLARRKPTTKGEEELLEAAMAAQKQHQFRHRLFLNQVKHNLRISQEIENWKLRIENDDGSWSWAYP</sequence>
<dbReference type="GO" id="GO:0008270">
    <property type="term" value="F:zinc ion binding"/>
    <property type="evidence" value="ECO:0007669"/>
    <property type="project" value="UniProtKB-KW"/>
</dbReference>
<evidence type="ECO:0000313" key="6">
    <source>
        <dbReference type="EMBL" id="PTQ46017.1"/>
    </source>
</evidence>
<feature type="domain" description="ZZ-type" evidence="5">
    <location>
        <begin position="45"/>
        <end position="97"/>
    </location>
</feature>
<evidence type="ECO:0000259" key="5">
    <source>
        <dbReference type="PROSITE" id="PS50135"/>
    </source>
</evidence>
<protein>
    <recommendedName>
        <fullName evidence="5">ZZ-type domain-containing protein</fullName>
    </recommendedName>
</protein>
<keyword evidence="7" id="KW-1185">Reference proteome</keyword>
<organism evidence="6 7">
    <name type="scientific">Marchantia polymorpha</name>
    <name type="common">Common liverwort</name>
    <name type="synonym">Marchantia aquatica</name>
    <dbReference type="NCBI Taxonomy" id="3197"/>
    <lineage>
        <taxon>Eukaryota</taxon>
        <taxon>Viridiplantae</taxon>
        <taxon>Streptophyta</taxon>
        <taxon>Embryophyta</taxon>
        <taxon>Marchantiophyta</taxon>
        <taxon>Marchantiopsida</taxon>
        <taxon>Marchantiidae</taxon>
        <taxon>Marchantiales</taxon>
        <taxon>Marchantiaceae</taxon>
        <taxon>Marchantia</taxon>
    </lineage>
</organism>
<dbReference type="InterPro" id="IPR043145">
    <property type="entry name" value="Znf_ZZ_sf"/>
</dbReference>
<evidence type="ECO:0000256" key="2">
    <source>
        <dbReference type="ARBA" id="ARBA00022771"/>
    </source>
</evidence>
<keyword evidence="2 4" id="KW-0863">Zinc-finger</keyword>
<keyword evidence="3" id="KW-0862">Zinc</keyword>
<dbReference type="AlphaFoldDB" id="A0A2R6XIS4"/>
<dbReference type="Gene3D" id="3.30.60.90">
    <property type="match status" value="3"/>
</dbReference>
<dbReference type="InterPro" id="IPR000433">
    <property type="entry name" value="Znf_ZZ"/>
</dbReference>
<dbReference type="PANTHER" id="PTHR20930">
    <property type="entry name" value="OVARIAN CARCINOMA ANTIGEN CA125-RELATED"/>
    <property type="match status" value="1"/>
</dbReference>
<reference evidence="7" key="1">
    <citation type="journal article" date="2017" name="Cell">
        <title>Insights into land plant evolution garnered from the Marchantia polymorpha genome.</title>
        <authorList>
            <person name="Bowman J.L."/>
            <person name="Kohchi T."/>
            <person name="Yamato K.T."/>
            <person name="Jenkins J."/>
            <person name="Shu S."/>
            <person name="Ishizaki K."/>
            <person name="Yamaoka S."/>
            <person name="Nishihama R."/>
            <person name="Nakamura Y."/>
            <person name="Berger F."/>
            <person name="Adam C."/>
            <person name="Aki S.S."/>
            <person name="Althoff F."/>
            <person name="Araki T."/>
            <person name="Arteaga-Vazquez M.A."/>
            <person name="Balasubrmanian S."/>
            <person name="Barry K."/>
            <person name="Bauer D."/>
            <person name="Boehm C.R."/>
            <person name="Briginshaw L."/>
            <person name="Caballero-Perez J."/>
            <person name="Catarino B."/>
            <person name="Chen F."/>
            <person name="Chiyoda S."/>
            <person name="Chovatia M."/>
            <person name="Davies K.M."/>
            <person name="Delmans M."/>
            <person name="Demura T."/>
            <person name="Dierschke T."/>
            <person name="Dolan L."/>
            <person name="Dorantes-Acosta A.E."/>
            <person name="Eklund D.M."/>
            <person name="Florent S.N."/>
            <person name="Flores-Sandoval E."/>
            <person name="Fujiyama A."/>
            <person name="Fukuzawa H."/>
            <person name="Galik B."/>
            <person name="Grimanelli D."/>
            <person name="Grimwood J."/>
            <person name="Grossniklaus U."/>
            <person name="Hamada T."/>
            <person name="Haseloff J."/>
            <person name="Hetherington A.J."/>
            <person name="Higo A."/>
            <person name="Hirakawa Y."/>
            <person name="Hundley H.N."/>
            <person name="Ikeda Y."/>
            <person name="Inoue K."/>
            <person name="Inoue S.I."/>
            <person name="Ishida S."/>
            <person name="Jia Q."/>
            <person name="Kakita M."/>
            <person name="Kanazawa T."/>
            <person name="Kawai Y."/>
            <person name="Kawashima T."/>
            <person name="Kennedy M."/>
            <person name="Kinose K."/>
            <person name="Kinoshita T."/>
            <person name="Kohara Y."/>
            <person name="Koide E."/>
            <person name="Komatsu K."/>
            <person name="Kopischke S."/>
            <person name="Kubo M."/>
            <person name="Kyozuka J."/>
            <person name="Lagercrantz U."/>
            <person name="Lin S.S."/>
            <person name="Lindquist E."/>
            <person name="Lipzen A.M."/>
            <person name="Lu C.W."/>
            <person name="De Luna E."/>
            <person name="Martienssen R.A."/>
            <person name="Minamino N."/>
            <person name="Mizutani M."/>
            <person name="Mizutani M."/>
            <person name="Mochizuki N."/>
            <person name="Monte I."/>
            <person name="Mosher R."/>
            <person name="Nagasaki H."/>
            <person name="Nakagami H."/>
            <person name="Naramoto S."/>
            <person name="Nishitani K."/>
            <person name="Ohtani M."/>
            <person name="Okamoto T."/>
            <person name="Okumura M."/>
            <person name="Phillips J."/>
            <person name="Pollak B."/>
            <person name="Reinders A."/>
            <person name="Rovekamp M."/>
            <person name="Sano R."/>
            <person name="Sawa S."/>
            <person name="Schmid M.W."/>
            <person name="Shirakawa M."/>
            <person name="Solano R."/>
            <person name="Spunde A."/>
            <person name="Suetsugu N."/>
            <person name="Sugano S."/>
            <person name="Sugiyama A."/>
            <person name="Sun R."/>
            <person name="Suzuki Y."/>
            <person name="Takenaka M."/>
            <person name="Takezawa D."/>
            <person name="Tomogane H."/>
            <person name="Tsuzuki M."/>
            <person name="Ueda T."/>
            <person name="Umeda M."/>
            <person name="Ward J.M."/>
            <person name="Watanabe Y."/>
            <person name="Yazaki K."/>
            <person name="Yokoyama R."/>
            <person name="Yoshitake Y."/>
            <person name="Yotsui I."/>
            <person name="Zachgo S."/>
            <person name="Schmutz J."/>
        </authorList>
    </citation>
    <scope>NUCLEOTIDE SEQUENCE [LARGE SCALE GENOMIC DNA]</scope>
    <source>
        <strain evidence="7">Tak-1</strain>
    </source>
</reference>
<dbReference type="Pfam" id="PF00569">
    <property type="entry name" value="ZZ"/>
    <property type="match status" value="1"/>
</dbReference>
<proteinExistence type="predicted"/>
<name>A0A2R6XIS4_MARPO</name>
<dbReference type="Gramene" id="Mp8g02020.2">
    <property type="protein sequence ID" value="Mp8g02020.2.cds"/>
    <property type="gene ID" value="Mp8g02020"/>
</dbReference>
<keyword evidence="1" id="KW-0479">Metal-binding</keyword>
<dbReference type="OrthoDB" id="661148at2759"/>
<evidence type="ECO:0000256" key="1">
    <source>
        <dbReference type="ARBA" id="ARBA00022723"/>
    </source>
</evidence>
<evidence type="ECO:0000256" key="4">
    <source>
        <dbReference type="PROSITE-ProRule" id="PRU00228"/>
    </source>
</evidence>
<dbReference type="PANTHER" id="PTHR20930:SF0">
    <property type="entry name" value="PROTEIN ILRUN"/>
    <property type="match status" value="1"/>
</dbReference>
<accession>A0A2R6XIS4</accession>
<evidence type="ECO:0000313" key="7">
    <source>
        <dbReference type="Proteomes" id="UP000244005"/>
    </source>
</evidence>